<protein>
    <recommendedName>
        <fullName evidence="5">Lipoprotein</fullName>
    </recommendedName>
</protein>
<comment type="caution">
    <text evidence="3">The sequence shown here is derived from an EMBL/GenBank/DDBJ whole genome shotgun (WGS) entry which is preliminary data.</text>
</comment>
<sequence>MKFKNLSLAVFSAFMLSACGGGSSSDSNPGTGTGTGTGTGSLNLTTPSFQQWTTFFVDEYSDETLDYEIEQNTFDQGNLYFKVEETTGWDESNTFSLTENGLYDTGNMHPKYGQLNGIIKTNATTWQLAPYSSINSKDLQTIIKFKEIDISGKNIAPILSPNNYLTLKYNLLDTYTMGELGEKFYTLTSNAKFPANSKCIQFQDISNSKEYIELYKYSLEEDIQDYLKTEWADVSTDSKNYSKKTFKDAIAYLDLREDQQWGLAEYKSKYYEVDYHPAGKEYDFKNLLSELQSLITSAKDNHEKQVRQELYDLTQNACNAFNDVASSEIRKQMNNVISK</sequence>
<dbReference type="EMBL" id="PGOZ01000009">
    <property type="protein sequence ID" value="PJI32416.1"/>
    <property type="molecule type" value="Genomic_DNA"/>
</dbReference>
<evidence type="ECO:0000256" key="1">
    <source>
        <dbReference type="SAM" id="MobiDB-lite"/>
    </source>
</evidence>
<evidence type="ECO:0008006" key="5">
    <source>
        <dbReference type="Google" id="ProtNLM"/>
    </source>
</evidence>
<dbReference type="PROSITE" id="PS51257">
    <property type="entry name" value="PROKAR_LIPOPROTEIN"/>
    <property type="match status" value="1"/>
</dbReference>
<accession>A0A2H9UL19</accession>
<feature type="chain" id="PRO_5014191645" description="Lipoprotein" evidence="2">
    <location>
        <begin position="21"/>
        <end position="339"/>
    </location>
</feature>
<evidence type="ECO:0000313" key="3">
    <source>
        <dbReference type="EMBL" id="PJI32416.1"/>
    </source>
</evidence>
<keyword evidence="2" id="KW-0732">Signal</keyword>
<reference evidence="3 4" key="2">
    <citation type="submission" date="2017-12" db="EMBL/GenBank/DDBJ databases">
        <title>Revising the taxonomy of the Acinetobacter lwoffii group: the description of Acinetobacter pseudolwoffii sp. nov. and emended description of Acinetobacter lwoffii.</title>
        <authorList>
            <person name="Nemec A."/>
        </authorList>
    </citation>
    <scope>NUCLEOTIDE SEQUENCE [LARGE SCALE GENOMIC DNA]</scope>
    <source>
        <strain evidence="3 4">ANC 5347</strain>
    </source>
</reference>
<proteinExistence type="predicted"/>
<feature type="signal peptide" evidence="2">
    <location>
        <begin position="1"/>
        <end position="20"/>
    </location>
</feature>
<dbReference type="RefSeq" id="WP_100357710.1">
    <property type="nucleotide sequence ID" value="NZ_JALHBG010000004.1"/>
</dbReference>
<gene>
    <name evidence="3" type="ORF">CU320_08255</name>
</gene>
<reference evidence="3 4" key="1">
    <citation type="submission" date="2017-11" db="EMBL/GenBank/DDBJ databases">
        <authorList>
            <person name="Han C.G."/>
        </authorList>
    </citation>
    <scope>NUCLEOTIDE SEQUENCE [LARGE SCALE GENOMIC DNA]</scope>
    <source>
        <strain evidence="3 4">ANC 5347</strain>
    </source>
</reference>
<dbReference type="AlphaFoldDB" id="A0A2H9UL19"/>
<organism evidence="3 4">
    <name type="scientific">Acinetobacter pseudolwoffii</name>
    <dbReference type="NCBI Taxonomy" id="2053287"/>
    <lineage>
        <taxon>Bacteria</taxon>
        <taxon>Pseudomonadati</taxon>
        <taxon>Pseudomonadota</taxon>
        <taxon>Gammaproteobacteria</taxon>
        <taxon>Moraxellales</taxon>
        <taxon>Moraxellaceae</taxon>
        <taxon>Acinetobacter</taxon>
    </lineage>
</organism>
<name>A0A2H9UL19_9GAMM</name>
<dbReference type="Proteomes" id="UP000242351">
    <property type="component" value="Unassembled WGS sequence"/>
</dbReference>
<feature type="region of interest" description="Disordered" evidence="1">
    <location>
        <begin position="22"/>
        <end position="42"/>
    </location>
</feature>
<evidence type="ECO:0000313" key="4">
    <source>
        <dbReference type="Proteomes" id="UP000242351"/>
    </source>
</evidence>
<evidence type="ECO:0000256" key="2">
    <source>
        <dbReference type="SAM" id="SignalP"/>
    </source>
</evidence>